<organism evidence="1">
    <name type="scientific">Cuerna arida</name>
    <dbReference type="NCBI Taxonomy" id="1464854"/>
    <lineage>
        <taxon>Eukaryota</taxon>
        <taxon>Metazoa</taxon>
        <taxon>Ecdysozoa</taxon>
        <taxon>Arthropoda</taxon>
        <taxon>Hexapoda</taxon>
        <taxon>Insecta</taxon>
        <taxon>Pterygota</taxon>
        <taxon>Neoptera</taxon>
        <taxon>Paraneoptera</taxon>
        <taxon>Hemiptera</taxon>
        <taxon>Auchenorrhyncha</taxon>
        <taxon>Membracoidea</taxon>
        <taxon>Cicadellidae</taxon>
        <taxon>Cicadellinae</taxon>
        <taxon>Proconiini</taxon>
        <taxon>Cuerna</taxon>
    </lineage>
</organism>
<sequence>ERFYVLVYIKSFPLKLSHYSGKKYYYLSADINIKLMWKMFCDKYPNIKVSESFYWNFYRENFNYKFGRPQVDVCCTCEALNNKIKSPHLNPVAKRVAVAELLVHKRKSNKFYTALKNQTSETEPHVLSLAFDYMKTISLPKMPVQELYYMRQLSLNVFGIHNIKENTTSIYL</sequence>
<reference evidence="1" key="1">
    <citation type="submission" date="2015-11" db="EMBL/GenBank/DDBJ databases">
        <title>De novo transcriptome assembly of four potential Pierce s Disease insect vectors from Arizona vineyards.</title>
        <authorList>
            <person name="Tassone E.E."/>
        </authorList>
    </citation>
    <scope>NUCLEOTIDE SEQUENCE</scope>
</reference>
<dbReference type="PANTHER" id="PTHR10773:SF19">
    <property type="match status" value="1"/>
</dbReference>
<dbReference type="PANTHER" id="PTHR10773">
    <property type="entry name" value="DNA-DIRECTED RNA POLYMERASES I, II, AND III SUBUNIT RPABC2"/>
    <property type="match status" value="1"/>
</dbReference>
<name>A0A1B6FHN6_9HEMI</name>
<gene>
    <name evidence="1" type="ORF">g.49807</name>
</gene>
<protein>
    <submittedName>
        <fullName evidence="1">Uncharacterized protein</fullName>
    </submittedName>
</protein>
<accession>A0A1B6FHN6</accession>
<dbReference type="AlphaFoldDB" id="A0A1B6FHN6"/>
<feature type="non-terminal residue" evidence="1">
    <location>
        <position position="172"/>
    </location>
</feature>
<evidence type="ECO:0000313" key="1">
    <source>
        <dbReference type="EMBL" id="JAS49654.1"/>
    </source>
</evidence>
<proteinExistence type="predicted"/>
<feature type="non-terminal residue" evidence="1">
    <location>
        <position position="1"/>
    </location>
</feature>
<dbReference type="EMBL" id="GECZ01020115">
    <property type="protein sequence ID" value="JAS49654.1"/>
    <property type="molecule type" value="Transcribed_RNA"/>
</dbReference>